<gene>
    <name evidence="1" type="ORF">GCM10023235_69050</name>
</gene>
<dbReference type="Proteomes" id="UP001501752">
    <property type="component" value="Unassembled WGS sequence"/>
</dbReference>
<evidence type="ECO:0000313" key="2">
    <source>
        <dbReference type="Proteomes" id="UP001501752"/>
    </source>
</evidence>
<evidence type="ECO:0008006" key="3">
    <source>
        <dbReference type="Google" id="ProtNLM"/>
    </source>
</evidence>
<comment type="caution">
    <text evidence="1">The sequence shown here is derived from an EMBL/GenBank/DDBJ whole genome shotgun (WGS) entry which is preliminary data.</text>
</comment>
<name>A0ABP9EKC4_9ACTN</name>
<dbReference type="EMBL" id="BAABIS010000001">
    <property type="protein sequence ID" value="GAA4879053.1"/>
    <property type="molecule type" value="Genomic_DNA"/>
</dbReference>
<dbReference type="NCBIfam" id="NF038161">
    <property type="entry name" value="lant_II_LchA2"/>
    <property type="match status" value="1"/>
</dbReference>
<evidence type="ECO:0000313" key="1">
    <source>
        <dbReference type="EMBL" id="GAA4879053.1"/>
    </source>
</evidence>
<sequence length="54" mass="5707">MEKQDFLGAWDELELIELGEEDAHGGTTTVPCSIAITVAASSAFCPTTKCTSKC</sequence>
<protein>
    <recommendedName>
        <fullName evidence="3">Lantibiotic</fullName>
    </recommendedName>
</protein>
<dbReference type="RefSeq" id="WP_345700836.1">
    <property type="nucleotide sequence ID" value="NZ_BAABIS010000001.1"/>
</dbReference>
<proteinExistence type="predicted"/>
<reference evidence="2" key="1">
    <citation type="journal article" date="2019" name="Int. J. Syst. Evol. Microbiol.">
        <title>The Global Catalogue of Microorganisms (GCM) 10K type strain sequencing project: providing services to taxonomists for standard genome sequencing and annotation.</title>
        <authorList>
            <consortium name="The Broad Institute Genomics Platform"/>
            <consortium name="The Broad Institute Genome Sequencing Center for Infectious Disease"/>
            <person name="Wu L."/>
            <person name="Ma J."/>
        </authorList>
    </citation>
    <scope>NUCLEOTIDE SEQUENCE [LARGE SCALE GENOMIC DNA]</scope>
    <source>
        <strain evidence="2">JCM 13006</strain>
    </source>
</reference>
<keyword evidence="2" id="KW-1185">Reference proteome</keyword>
<organism evidence="1 2">
    <name type="scientific">Kitasatospora terrestris</name>
    <dbReference type="NCBI Taxonomy" id="258051"/>
    <lineage>
        <taxon>Bacteria</taxon>
        <taxon>Bacillati</taxon>
        <taxon>Actinomycetota</taxon>
        <taxon>Actinomycetes</taxon>
        <taxon>Kitasatosporales</taxon>
        <taxon>Streptomycetaceae</taxon>
        <taxon>Kitasatospora</taxon>
    </lineage>
</organism>
<accession>A0ABP9EKC4</accession>